<reference evidence="1 2" key="1">
    <citation type="submission" date="2015-11" db="EMBL/GenBank/DDBJ databases">
        <title>Expanding the genomic diversity of Burkholderia species for the development of highly accurate diagnostics.</title>
        <authorList>
            <person name="Sahl J."/>
            <person name="Keim P."/>
            <person name="Wagner D."/>
        </authorList>
    </citation>
    <scope>NUCLEOTIDE SEQUENCE [LARGE SCALE GENOMIC DNA]</scope>
    <source>
        <strain evidence="1 2">MSMB1302</strain>
    </source>
</reference>
<sequence>MVRCIGRQVERHRAVMTRISSTRSLKLPSRDLNIELKKLIGKPMPEGSVFFEMNPDGSWTPIRRF</sequence>
<dbReference type="EMBL" id="LOYH01000062">
    <property type="protein sequence ID" value="KVK80008.1"/>
    <property type="molecule type" value="Genomic_DNA"/>
</dbReference>
<name>A0A103ZH88_BURCE</name>
<dbReference type="AlphaFoldDB" id="A0A103ZH88"/>
<dbReference type="Proteomes" id="UP000069001">
    <property type="component" value="Unassembled WGS sequence"/>
</dbReference>
<evidence type="ECO:0000313" key="2">
    <source>
        <dbReference type="Proteomes" id="UP000069001"/>
    </source>
</evidence>
<organism evidence="1 2">
    <name type="scientific">Burkholderia cepacia</name>
    <name type="common">Pseudomonas cepacia</name>
    <dbReference type="NCBI Taxonomy" id="292"/>
    <lineage>
        <taxon>Bacteria</taxon>
        <taxon>Pseudomonadati</taxon>
        <taxon>Pseudomonadota</taxon>
        <taxon>Betaproteobacteria</taxon>
        <taxon>Burkholderiales</taxon>
        <taxon>Burkholderiaceae</taxon>
        <taxon>Burkholderia</taxon>
        <taxon>Burkholderia cepacia complex</taxon>
    </lineage>
</organism>
<comment type="caution">
    <text evidence="1">The sequence shown here is derived from an EMBL/GenBank/DDBJ whole genome shotgun (WGS) entry which is preliminary data.</text>
</comment>
<gene>
    <name evidence="1" type="ORF">WS90_01310</name>
</gene>
<evidence type="ECO:0000313" key="1">
    <source>
        <dbReference type="EMBL" id="KVK80008.1"/>
    </source>
</evidence>
<proteinExistence type="predicted"/>
<protein>
    <submittedName>
        <fullName evidence="1">Uncharacterized protein</fullName>
    </submittedName>
</protein>
<accession>A0A103ZH88</accession>